<dbReference type="AlphaFoldDB" id="A0A383AM16"/>
<evidence type="ECO:0000313" key="1">
    <source>
        <dbReference type="EMBL" id="SVE08956.1"/>
    </source>
</evidence>
<reference evidence="1" key="1">
    <citation type="submission" date="2018-05" db="EMBL/GenBank/DDBJ databases">
        <authorList>
            <person name="Lanie J.A."/>
            <person name="Ng W.-L."/>
            <person name="Kazmierczak K.M."/>
            <person name="Andrzejewski T.M."/>
            <person name="Davidsen T.M."/>
            <person name="Wayne K.J."/>
            <person name="Tettelin H."/>
            <person name="Glass J.I."/>
            <person name="Rusch D."/>
            <person name="Podicherti R."/>
            <person name="Tsui H.-C.T."/>
            <person name="Winkler M.E."/>
        </authorList>
    </citation>
    <scope>NUCLEOTIDE SEQUENCE</scope>
</reference>
<gene>
    <name evidence="1" type="ORF">METZ01_LOCUS461810</name>
</gene>
<evidence type="ECO:0008006" key="2">
    <source>
        <dbReference type="Google" id="ProtNLM"/>
    </source>
</evidence>
<sequence length="79" mass="9332">PEMSAIDSTAYAIAKMCMEMKIDFRCYKYITENIPFVYDKEHDAWLKDCKEGSRLLRKMCEGRFGDVPQKRKKGNEKDE</sequence>
<name>A0A383AM16_9ZZZZ</name>
<proteinExistence type="predicted"/>
<protein>
    <recommendedName>
        <fullName evidence="2">Nucleoside phosphorylase domain-containing protein</fullName>
    </recommendedName>
</protein>
<feature type="non-terminal residue" evidence="1">
    <location>
        <position position="1"/>
    </location>
</feature>
<accession>A0A383AM16</accession>
<dbReference type="EMBL" id="UINC01193367">
    <property type="protein sequence ID" value="SVE08956.1"/>
    <property type="molecule type" value="Genomic_DNA"/>
</dbReference>
<organism evidence="1">
    <name type="scientific">marine metagenome</name>
    <dbReference type="NCBI Taxonomy" id="408172"/>
    <lineage>
        <taxon>unclassified sequences</taxon>
        <taxon>metagenomes</taxon>
        <taxon>ecological metagenomes</taxon>
    </lineage>
</organism>